<reference evidence="2 3" key="1">
    <citation type="submission" date="2014-10" db="EMBL/GenBank/DDBJ databases">
        <title>Kaistella jeonii genome.</title>
        <authorList>
            <person name="Clayton J.T."/>
            <person name="Newman J.D."/>
        </authorList>
    </citation>
    <scope>NUCLEOTIDE SEQUENCE [LARGE SCALE GENOMIC DNA]</scope>
    <source>
        <strain evidence="2 3">DSM 17048</strain>
    </source>
</reference>
<dbReference type="NCBIfam" id="NF037951">
    <property type="entry name" value="spanin2_2"/>
    <property type="match status" value="1"/>
</dbReference>
<accession>A0A0C1D018</accession>
<dbReference type="AlphaFoldDB" id="A0A0C1D018"/>
<dbReference type="EMBL" id="JSYL01000002">
    <property type="protein sequence ID" value="KIA90031.1"/>
    <property type="molecule type" value="Genomic_DNA"/>
</dbReference>
<feature type="transmembrane region" description="Helical" evidence="1">
    <location>
        <begin position="52"/>
        <end position="71"/>
    </location>
</feature>
<keyword evidence="1" id="KW-0812">Transmembrane</keyword>
<dbReference type="InterPro" id="IPR036847">
    <property type="entry name" value="RimP_C_sf"/>
</dbReference>
<comment type="caution">
    <text evidence="2">The sequence shown here is derived from an EMBL/GenBank/DDBJ whole genome shotgun (WGS) entry which is preliminary data.</text>
</comment>
<dbReference type="Proteomes" id="UP000031473">
    <property type="component" value="Unassembled WGS sequence"/>
</dbReference>
<name>A0A0C1D018_9FLAO</name>
<keyword evidence="1" id="KW-1133">Transmembrane helix</keyword>
<keyword evidence="1" id="KW-0472">Membrane</keyword>
<sequence length="73" mass="8336">MELYQKYTILTNDAKEYKGEILKQDETQIYMKNKKGEEVIIDKSNIREVKKVDLFSTIAIGLAAIAAVIFVPI</sequence>
<evidence type="ECO:0000313" key="2">
    <source>
        <dbReference type="EMBL" id="KIA90031.1"/>
    </source>
</evidence>
<gene>
    <name evidence="2" type="ORF">OA86_05390</name>
</gene>
<evidence type="ECO:0000313" key="3">
    <source>
        <dbReference type="Proteomes" id="UP000031473"/>
    </source>
</evidence>
<protein>
    <submittedName>
        <fullName evidence="2">Uncharacterized protein</fullName>
    </submittedName>
</protein>
<dbReference type="SUPFAM" id="SSF74942">
    <property type="entry name" value="YhbC-like, C-terminal domain"/>
    <property type="match status" value="1"/>
</dbReference>
<organism evidence="2 3">
    <name type="scientific">Kaistella jeonii</name>
    <dbReference type="NCBI Taxonomy" id="266749"/>
    <lineage>
        <taxon>Bacteria</taxon>
        <taxon>Pseudomonadati</taxon>
        <taxon>Bacteroidota</taxon>
        <taxon>Flavobacteriia</taxon>
        <taxon>Flavobacteriales</taxon>
        <taxon>Weeksellaceae</taxon>
        <taxon>Chryseobacterium group</taxon>
        <taxon>Kaistella</taxon>
    </lineage>
</organism>
<keyword evidence="3" id="KW-1185">Reference proteome</keyword>
<proteinExistence type="predicted"/>
<evidence type="ECO:0000256" key="1">
    <source>
        <dbReference type="SAM" id="Phobius"/>
    </source>
</evidence>